<dbReference type="AlphaFoldDB" id="A0A1M4XV27"/>
<dbReference type="InterPro" id="IPR050438">
    <property type="entry name" value="LMW_PTPase"/>
</dbReference>
<evidence type="ECO:0000256" key="1">
    <source>
        <dbReference type="ARBA" id="ARBA00011063"/>
    </source>
</evidence>
<keyword evidence="2" id="KW-0378">Hydrolase</keyword>
<dbReference type="GO" id="GO:0004725">
    <property type="term" value="F:protein tyrosine phosphatase activity"/>
    <property type="evidence" value="ECO:0007669"/>
    <property type="project" value="InterPro"/>
</dbReference>
<gene>
    <name evidence="6" type="ORF">SAMN05444392_105197</name>
</gene>
<keyword evidence="3" id="KW-0904">Protein phosphatase</keyword>
<name>A0A1M4XV27_9BACL</name>
<dbReference type="PANTHER" id="PTHR11717:SF31">
    <property type="entry name" value="LOW MOLECULAR WEIGHT PROTEIN-TYROSINE-PHOSPHATASE ETP-RELATED"/>
    <property type="match status" value="1"/>
</dbReference>
<evidence type="ECO:0000313" key="7">
    <source>
        <dbReference type="Proteomes" id="UP000184476"/>
    </source>
</evidence>
<feature type="active site" description="Nucleophile" evidence="4">
    <location>
        <position position="8"/>
    </location>
</feature>
<dbReference type="EMBL" id="FQVL01000005">
    <property type="protein sequence ID" value="SHE97280.1"/>
    <property type="molecule type" value="Genomic_DNA"/>
</dbReference>
<feature type="domain" description="Phosphotyrosine protein phosphatase I" evidence="5">
    <location>
        <begin position="2"/>
        <end position="212"/>
    </location>
</feature>
<dbReference type="PANTHER" id="PTHR11717">
    <property type="entry name" value="LOW MOLECULAR WEIGHT PROTEIN TYROSINE PHOSPHATASE"/>
    <property type="match status" value="1"/>
</dbReference>
<dbReference type="CDD" id="cd16344">
    <property type="entry name" value="LMWPAP"/>
    <property type="match status" value="1"/>
</dbReference>
<dbReference type="PRINTS" id="PR00719">
    <property type="entry name" value="LMWPTPASE"/>
</dbReference>
<evidence type="ECO:0000256" key="4">
    <source>
        <dbReference type="PIRSR" id="PIRSR617867-1"/>
    </source>
</evidence>
<protein>
    <submittedName>
        <fullName evidence="6">Protein-tyrosine phosphatase</fullName>
    </submittedName>
</protein>
<comment type="similarity">
    <text evidence="1">Belongs to the low molecular weight phosphotyrosine protein phosphatase family.</text>
</comment>
<dbReference type="SUPFAM" id="SSF52788">
    <property type="entry name" value="Phosphotyrosine protein phosphatases I"/>
    <property type="match status" value="1"/>
</dbReference>
<keyword evidence="7" id="KW-1185">Reference proteome</keyword>
<dbReference type="STRING" id="112248.SAMN05444392_105197"/>
<dbReference type="RefSeq" id="WP_073154803.1">
    <property type="nucleotide sequence ID" value="NZ_FQVL01000005.1"/>
</dbReference>
<proteinExistence type="inferred from homology"/>
<evidence type="ECO:0000259" key="5">
    <source>
        <dbReference type="SMART" id="SM00226"/>
    </source>
</evidence>
<dbReference type="SMART" id="SM00226">
    <property type="entry name" value="LMWPc"/>
    <property type="match status" value="1"/>
</dbReference>
<dbReference type="Proteomes" id="UP000184476">
    <property type="component" value="Unassembled WGS sequence"/>
</dbReference>
<feature type="active site" evidence="4">
    <location>
        <position position="14"/>
    </location>
</feature>
<organism evidence="6 7">
    <name type="scientific">Seinonella peptonophila</name>
    <dbReference type="NCBI Taxonomy" id="112248"/>
    <lineage>
        <taxon>Bacteria</taxon>
        <taxon>Bacillati</taxon>
        <taxon>Bacillota</taxon>
        <taxon>Bacilli</taxon>
        <taxon>Bacillales</taxon>
        <taxon>Thermoactinomycetaceae</taxon>
        <taxon>Seinonella</taxon>
    </lineage>
</organism>
<dbReference type="OrthoDB" id="9784339at2"/>
<reference evidence="6 7" key="1">
    <citation type="submission" date="2016-11" db="EMBL/GenBank/DDBJ databases">
        <authorList>
            <person name="Jaros S."/>
            <person name="Januszkiewicz K."/>
            <person name="Wedrychowicz H."/>
        </authorList>
    </citation>
    <scope>NUCLEOTIDE SEQUENCE [LARGE SCALE GENOMIC DNA]</scope>
    <source>
        <strain evidence="6 7">DSM 44666</strain>
    </source>
</reference>
<dbReference type="InterPro" id="IPR036196">
    <property type="entry name" value="Ptyr_pPase_sf"/>
</dbReference>
<evidence type="ECO:0000256" key="3">
    <source>
        <dbReference type="ARBA" id="ARBA00022912"/>
    </source>
</evidence>
<evidence type="ECO:0000256" key="2">
    <source>
        <dbReference type="ARBA" id="ARBA00022801"/>
    </source>
</evidence>
<dbReference type="InterPro" id="IPR017867">
    <property type="entry name" value="Tyr_phospatase_low_mol_wt"/>
</dbReference>
<dbReference type="Pfam" id="PF01451">
    <property type="entry name" value="LMWPc"/>
    <property type="match status" value="1"/>
</dbReference>
<sequence length="217" mass="25036">MKKILFVCTGNTCRSPMAEALLRQIAHEEGLEIETRSAGIAALDGGTISSHAISVLQEKGIKYTGQSQMIDLDILHWADLVITMTTNHKQILFQFAPEKIEQMITLKELAYHHSDAASIEQKLDKIYQQVEEKRLAIQSEFQIESEEKWPEEAEERWKKELSPLLEEEKQLRKKLDQVNLNADIQDPFGGSLEEYRACRDEIEAELRQWISQLKNEK</sequence>
<evidence type="ECO:0000313" key="6">
    <source>
        <dbReference type="EMBL" id="SHE97280.1"/>
    </source>
</evidence>
<dbReference type="Gene3D" id="3.40.50.2300">
    <property type="match status" value="1"/>
</dbReference>
<dbReference type="InterPro" id="IPR023485">
    <property type="entry name" value="Ptyr_pPase"/>
</dbReference>
<accession>A0A1M4XV27</accession>